<evidence type="ECO:0000313" key="3">
    <source>
        <dbReference type="Proteomes" id="UP001163152"/>
    </source>
</evidence>
<dbReference type="AlphaFoldDB" id="A0A9E8Z8V3"/>
<reference evidence="2" key="1">
    <citation type="submission" date="2022-12" db="EMBL/GenBank/DDBJ databases">
        <title>Polyphasic identification of a Novel Hot-Spring Cyanobacterium Ocullathermofonsia sinensis gen nov. sp. nov. and Genomic Insights on its Adaptations to the Thermal Habitat.</title>
        <authorList>
            <person name="Daroch M."/>
            <person name="Tang J."/>
            <person name="Jiang Y."/>
        </authorList>
    </citation>
    <scope>NUCLEOTIDE SEQUENCE</scope>
    <source>
        <strain evidence="2">PKUAC-SCTA174</strain>
    </source>
</reference>
<dbReference type="Proteomes" id="UP001163152">
    <property type="component" value="Chromosome"/>
</dbReference>
<organism evidence="2 3">
    <name type="scientific">Thermocoleostomius sinensis A174</name>
    <dbReference type="NCBI Taxonomy" id="2016057"/>
    <lineage>
        <taxon>Bacteria</taxon>
        <taxon>Bacillati</taxon>
        <taxon>Cyanobacteriota</taxon>
        <taxon>Cyanophyceae</taxon>
        <taxon>Oculatellales</taxon>
        <taxon>Oculatellaceae</taxon>
        <taxon>Thermocoleostomius</taxon>
    </lineage>
</organism>
<protein>
    <submittedName>
        <fullName evidence="2">Uncharacterized protein</fullName>
    </submittedName>
</protein>
<feature type="region of interest" description="Disordered" evidence="1">
    <location>
        <begin position="130"/>
        <end position="162"/>
    </location>
</feature>
<keyword evidence="3" id="KW-1185">Reference proteome</keyword>
<evidence type="ECO:0000256" key="1">
    <source>
        <dbReference type="SAM" id="MobiDB-lite"/>
    </source>
</evidence>
<feature type="compositionally biased region" description="Polar residues" evidence="1">
    <location>
        <begin position="135"/>
        <end position="147"/>
    </location>
</feature>
<proteinExistence type="predicted"/>
<name>A0A9E8Z8V3_9CYAN</name>
<dbReference type="KEGG" id="tsin:OXH18_15840"/>
<evidence type="ECO:0000313" key="2">
    <source>
        <dbReference type="EMBL" id="WAL58645.1"/>
    </source>
</evidence>
<dbReference type="RefSeq" id="WP_268608070.1">
    <property type="nucleotide sequence ID" value="NZ_CP113797.1"/>
</dbReference>
<dbReference type="EMBL" id="CP113797">
    <property type="protein sequence ID" value="WAL58645.1"/>
    <property type="molecule type" value="Genomic_DNA"/>
</dbReference>
<accession>A0A9E8Z8V3</accession>
<gene>
    <name evidence="2" type="ORF">OXH18_15840</name>
</gene>
<sequence length="279" mass="31566">MKREIVQNFLNLPGIAGLALMGKRSRPYFYGVDRALNFQQKEVLTQGVQQIIDTTPANFETFEFQFSSHQVYLYKLDAGTSLLVVTTNCLTDIYAPIVQQLKQELQQDMSTTLTTFRLLAGNHTLSGENYWKPSNARTSHSAATSAEQIDAEPRSSQTTTSEAVGPQIRWQEMIGAMNALSLFTAQYLGTVVVANYWKTTQPELEWLQGAITIERSAQLVYRPNSDLTGSSLLTPVQQETLQTWVAAFIDRCTKVIRDFPKTVRQRVLDTQQKQLLFRE</sequence>